<dbReference type="AlphaFoldDB" id="A0A7G9GZC6"/>
<dbReference type="InterPro" id="IPR029001">
    <property type="entry name" value="ITPase-like_fam"/>
</dbReference>
<dbReference type="CDD" id="cd00555">
    <property type="entry name" value="Maf"/>
    <property type="match status" value="1"/>
</dbReference>
<comment type="catalytic activity">
    <reaction evidence="6">
        <text>UTP + H2O = UMP + diphosphate + H(+)</text>
        <dbReference type="Rhea" id="RHEA:29395"/>
        <dbReference type="ChEBI" id="CHEBI:15377"/>
        <dbReference type="ChEBI" id="CHEBI:15378"/>
        <dbReference type="ChEBI" id="CHEBI:33019"/>
        <dbReference type="ChEBI" id="CHEBI:46398"/>
        <dbReference type="ChEBI" id="CHEBI:57865"/>
        <dbReference type="EC" id="3.6.1.9"/>
    </reaction>
</comment>
<dbReference type="KEGG" id="fho:H9Q81_04940"/>
<dbReference type="RefSeq" id="WP_101473898.1">
    <property type="nucleotide sequence ID" value="NZ_CP060637.1"/>
</dbReference>
<keyword evidence="4 6" id="KW-0378">Hydrolase</keyword>
<dbReference type="PANTHER" id="PTHR43213:SF5">
    <property type="entry name" value="BIFUNCTIONAL DTTP_UTP PYROPHOSPHATASE_METHYLTRANSFERASE PROTEIN-RELATED"/>
    <property type="match status" value="1"/>
</dbReference>
<feature type="active site" description="Proton acceptor" evidence="6">
    <location>
        <position position="65"/>
    </location>
</feature>
<keyword evidence="3 6" id="KW-0963">Cytoplasm</keyword>
<evidence type="ECO:0000256" key="1">
    <source>
        <dbReference type="ARBA" id="ARBA00001968"/>
    </source>
</evidence>
<dbReference type="GO" id="GO:0047429">
    <property type="term" value="F:nucleoside triphosphate diphosphatase activity"/>
    <property type="evidence" value="ECO:0007669"/>
    <property type="project" value="UniProtKB-EC"/>
</dbReference>
<organism evidence="7 8">
    <name type="scientific">Fusobacterium hominis</name>
    <dbReference type="NCBI Taxonomy" id="2764326"/>
    <lineage>
        <taxon>Bacteria</taxon>
        <taxon>Fusobacteriati</taxon>
        <taxon>Fusobacteriota</taxon>
        <taxon>Fusobacteriia</taxon>
        <taxon>Fusobacteriales</taxon>
        <taxon>Fusobacteriaceae</taxon>
        <taxon>Fusobacterium</taxon>
    </lineage>
</organism>
<evidence type="ECO:0000313" key="8">
    <source>
        <dbReference type="Proteomes" id="UP000515913"/>
    </source>
</evidence>
<keyword evidence="5 6" id="KW-0546">Nucleotide metabolism</keyword>
<evidence type="ECO:0000256" key="6">
    <source>
        <dbReference type="HAMAP-Rule" id="MF_00528"/>
    </source>
</evidence>
<comment type="similarity">
    <text evidence="6">Belongs to the Maf family. YhdE subfamily.</text>
</comment>
<evidence type="ECO:0000256" key="4">
    <source>
        <dbReference type="ARBA" id="ARBA00022801"/>
    </source>
</evidence>
<proteinExistence type="inferred from homology"/>
<dbReference type="Pfam" id="PF02545">
    <property type="entry name" value="Maf"/>
    <property type="match status" value="1"/>
</dbReference>
<dbReference type="HAMAP" id="MF_00528">
    <property type="entry name" value="Maf"/>
    <property type="match status" value="1"/>
</dbReference>
<dbReference type="GO" id="GO:0009117">
    <property type="term" value="P:nucleotide metabolic process"/>
    <property type="evidence" value="ECO:0007669"/>
    <property type="project" value="UniProtKB-KW"/>
</dbReference>
<dbReference type="EMBL" id="CP060637">
    <property type="protein sequence ID" value="QNM16158.1"/>
    <property type="molecule type" value="Genomic_DNA"/>
</dbReference>
<comment type="subcellular location">
    <subcellularLocation>
        <location evidence="2 6">Cytoplasm</location>
    </subcellularLocation>
</comment>
<evidence type="ECO:0000256" key="2">
    <source>
        <dbReference type="ARBA" id="ARBA00004496"/>
    </source>
</evidence>
<name>A0A7G9GZC6_9FUSO</name>
<feature type="site" description="Important for substrate specificity" evidence="6">
    <location>
        <position position="66"/>
    </location>
</feature>
<comment type="cofactor">
    <cofactor evidence="1 6">
        <name>a divalent metal cation</name>
        <dbReference type="ChEBI" id="CHEBI:60240"/>
    </cofactor>
</comment>
<keyword evidence="8" id="KW-1185">Reference proteome</keyword>
<protein>
    <recommendedName>
        <fullName evidence="6">dTTP/UTP pyrophosphatase</fullName>
        <shortName evidence="6">dTTPase/UTPase</shortName>
        <ecNumber evidence="6">3.6.1.9</ecNumber>
    </recommendedName>
    <alternativeName>
        <fullName evidence="6">Nucleoside triphosphate pyrophosphatase</fullName>
    </alternativeName>
    <alternativeName>
        <fullName evidence="6">Nucleotide pyrophosphatase</fullName>
        <shortName evidence="6">Nucleotide PPase</shortName>
    </alternativeName>
</protein>
<dbReference type="EC" id="3.6.1.9" evidence="6"/>
<feature type="site" description="Important for substrate specificity" evidence="6">
    <location>
        <position position="9"/>
    </location>
</feature>
<dbReference type="InterPro" id="IPR003697">
    <property type="entry name" value="Maf-like"/>
</dbReference>
<accession>A0A7G9GZC6</accession>
<dbReference type="PIRSF" id="PIRSF006305">
    <property type="entry name" value="Maf"/>
    <property type="match status" value="1"/>
</dbReference>
<sequence length="192" mass="21697">MILASKSPRRKEILGNVGFKLKIVSADVDEISNKTDNIEKIMDIAYKKTVAVANNYEEHFVVGADTIVELDGEIIGKPRDEEDAKSILQRLSGKSHRVITGYCLINKEKNILIKDYGVTTVFFKKLDKSMIEWYIESKQPMDKAGAYGIQDKGSVFIEKIDGDFFTVMGFPIAKFIETLKKIGIELNEIDRI</sequence>
<comment type="function">
    <text evidence="6">Nucleoside triphosphate pyrophosphatase that hydrolyzes dTTP and UTP. May have a dual role in cell division arrest and in preventing the incorporation of modified nucleotides into cellular nucleic acids.</text>
</comment>
<evidence type="ECO:0000256" key="3">
    <source>
        <dbReference type="ARBA" id="ARBA00022490"/>
    </source>
</evidence>
<comment type="caution">
    <text evidence="6">Lacks conserved residue(s) required for the propagation of feature annotation.</text>
</comment>
<evidence type="ECO:0000256" key="5">
    <source>
        <dbReference type="ARBA" id="ARBA00023080"/>
    </source>
</evidence>
<dbReference type="SUPFAM" id="SSF52972">
    <property type="entry name" value="ITPase-like"/>
    <property type="match status" value="1"/>
</dbReference>
<evidence type="ECO:0000313" key="7">
    <source>
        <dbReference type="EMBL" id="QNM16158.1"/>
    </source>
</evidence>
<dbReference type="FunFam" id="3.90.950.10:FF:000005">
    <property type="entry name" value="7-methyl-GTP pyrophosphatase"/>
    <property type="match status" value="1"/>
</dbReference>
<dbReference type="NCBIfam" id="TIGR00172">
    <property type="entry name" value="maf"/>
    <property type="match status" value="1"/>
</dbReference>
<dbReference type="Gene3D" id="3.90.950.10">
    <property type="match status" value="1"/>
</dbReference>
<comment type="catalytic activity">
    <reaction evidence="6">
        <text>dTTP + H2O = dTMP + diphosphate + H(+)</text>
        <dbReference type="Rhea" id="RHEA:28534"/>
        <dbReference type="ChEBI" id="CHEBI:15377"/>
        <dbReference type="ChEBI" id="CHEBI:15378"/>
        <dbReference type="ChEBI" id="CHEBI:33019"/>
        <dbReference type="ChEBI" id="CHEBI:37568"/>
        <dbReference type="ChEBI" id="CHEBI:63528"/>
        <dbReference type="EC" id="3.6.1.9"/>
    </reaction>
</comment>
<reference evidence="7 8" key="1">
    <citation type="submission" date="2020-08" db="EMBL/GenBank/DDBJ databases">
        <authorList>
            <person name="Liu C."/>
            <person name="Sun Q."/>
        </authorList>
    </citation>
    <scope>NUCLEOTIDE SEQUENCE [LARGE SCALE GENOMIC DNA]</scope>
    <source>
        <strain evidence="7 8">NSJ-57</strain>
    </source>
</reference>
<dbReference type="PANTHER" id="PTHR43213">
    <property type="entry name" value="BIFUNCTIONAL DTTP/UTP PYROPHOSPHATASE/METHYLTRANSFERASE PROTEIN-RELATED"/>
    <property type="match status" value="1"/>
</dbReference>
<gene>
    <name evidence="7" type="primary">maf</name>
    <name evidence="7" type="ORF">H9Q81_04940</name>
</gene>
<dbReference type="GO" id="GO:0005737">
    <property type="term" value="C:cytoplasm"/>
    <property type="evidence" value="ECO:0007669"/>
    <property type="project" value="UniProtKB-SubCell"/>
</dbReference>
<dbReference type="Proteomes" id="UP000515913">
    <property type="component" value="Chromosome"/>
</dbReference>
<feature type="site" description="Important for substrate specificity" evidence="6">
    <location>
        <position position="150"/>
    </location>
</feature>